<dbReference type="EMBL" id="CP001291">
    <property type="protein sequence ID" value="ACK69441.1"/>
    <property type="molecule type" value="Genomic_DNA"/>
</dbReference>
<protein>
    <recommendedName>
        <fullName evidence="2">Protein PatA</fullName>
    </recommendedName>
</protein>
<comment type="function">
    <text evidence="2">Controls heterocyst pattern formation.</text>
</comment>
<evidence type="ECO:0000256" key="3">
    <source>
        <dbReference type="PROSITE-ProRule" id="PRU00169"/>
    </source>
</evidence>
<feature type="domain" description="Response regulatory" evidence="4">
    <location>
        <begin position="297"/>
        <end position="413"/>
    </location>
</feature>
<dbReference type="InterPro" id="IPR011006">
    <property type="entry name" value="CheY-like_superfamily"/>
</dbReference>
<dbReference type="InterPro" id="IPR001789">
    <property type="entry name" value="Sig_transdc_resp-reg_receiver"/>
</dbReference>
<dbReference type="InterPro" id="IPR024186">
    <property type="entry name" value="Sig_transdc_resp-reg_PatA"/>
</dbReference>
<evidence type="ECO:0000313" key="6">
    <source>
        <dbReference type="Proteomes" id="UP000002384"/>
    </source>
</evidence>
<organism evidence="5 6">
    <name type="scientific">Gloeothece citriformis (strain PCC 7424)</name>
    <name type="common">Cyanothece sp. (strain PCC 7424)</name>
    <dbReference type="NCBI Taxonomy" id="65393"/>
    <lineage>
        <taxon>Bacteria</taxon>
        <taxon>Bacillati</taxon>
        <taxon>Cyanobacteriota</taxon>
        <taxon>Cyanophyceae</taxon>
        <taxon>Oscillatoriophycideae</taxon>
        <taxon>Chroococcales</taxon>
        <taxon>Aphanothecaceae</taxon>
        <taxon>Gloeothece</taxon>
        <taxon>Gloeothece citriformis</taxon>
    </lineage>
</organism>
<dbReference type="InterPro" id="IPR025497">
    <property type="entry name" value="PatA-like_N"/>
</dbReference>
<comment type="induction">
    <text evidence="2">By nitrogen starvation.</text>
</comment>
<dbReference type="Gene3D" id="3.40.50.2300">
    <property type="match status" value="1"/>
</dbReference>
<sequence>MAQNFPNTDVTELNITPIENLERLAQTQESGCLYLSSEGIDWLFYFRLGNLVYATHSIDPIDRLERHLRKLSHQVTSLTREVCHQVRFYVESNFSPDITQFSDYQGIYWLLEQNFISESEVVLLVKQLTQEVLENYLAISSIEQQELLSPPLNLPIFCAISLSNYVQSCSQRLESWQALGPEIVSPYQRPYFFNNAYAQQKLSEDQQQKLSKILKGYSFYHLASIFDQDELKLAQKLYTLVKHKAVLLREPQPPYHKLPRFYKPELAPTNPVVEEIEKSALNLSVITQNSLPTKVCKIVCIDDSKTMLQELTRLLDSENFVVHTINDSLKALIQILRIKPDLILLDVSMPNVDGYQICSLLRKNPEFKKTPIIMVTAKTGLIDRARAKLVGATDYITKPFSQEELLKMVFRYLT</sequence>
<keyword evidence="6" id="KW-1185">Reference proteome</keyword>
<dbReference type="OrthoDB" id="417415at2"/>
<dbReference type="PROSITE" id="PS50110">
    <property type="entry name" value="RESPONSE_REGULATORY"/>
    <property type="match status" value="1"/>
</dbReference>
<dbReference type="SMART" id="SM00448">
    <property type="entry name" value="REC"/>
    <property type="match status" value="1"/>
</dbReference>
<gene>
    <name evidence="5" type="ordered locus">PCC7424_0987</name>
</gene>
<proteinExistence type="evidence at transcript level"/>
<dbReference type="KEGG" id="cyc:PCC7424_0987"/>
<dbReference type="AlphaFoldDB" id="B7KIN5"/>
<dbReference type="Pfam" id="PF14332">
    <property type="entry name" value="DUF4388"/>
    <property type="match status" value="1"/>
</dbReference>
<dbReference type="GO" id="GO:0000160">
    <property type="term" value="P:phosphorelay signal transduction system"/>
    <property type="evidence" value="ECO:0007669"/>
    <property type="project" value="UniProtKB-KW"/>
</dbReference>
<dbReference type="HOGENOM" id="CLU_031371_1_1_3"/>
<dbReference type="PANTHER" id="PTHR44591">
    <property type="entry name" value="STRESS RESPONSE REGULATOR PROTEIN 1"/>
    <property type="match status" value="1"/>
</dbReference>
<dbReference type="GO" id="GO:0030428">
    <property type="term" value="C:cell septum"/>
    <property type="evidence" value="ECO:0007669"/>
    <property type="project" value="UniProtKB-SubCell"/>
</dbReference>
<dbReference type="PIRSF" id="PIRSF005897">
    <property type="entry name" value="RR_PatA"/>
    <property type="match status" value="1"/>
</dbReference>
<keyword evidence="2" id="KW-0364">Heterocyst</keyword>
<dbReference type="RefSeq" id="WP_012598388.1">
    <property type="nucleotide sequence ID" value="NC_011729.1"/>
</dbReference>
<dbReference type="InterPro" id="IPR050595">
    <property type="entry name" value="Bact_response_regulator"/>
</dbReference>
<keyword evidence="1 3" id="KW-0597">Phosphoprotein</keyword>
<dbReference type="Pfam" id="PF00072">
    <property type="entry name" value="Response_reg"/>
    <property type="match status" value="1"/>
</dbReference>
<evidence type="ECO:0000259" key="4">
    <source>
        <dbReference type="PROSITE" id="PS50110"/>
    </source>
</evidence>
<dbReference type="STRING" id="65393.PCC7424_0987"/>
<keyword evidence="2" id="KW-0902">Two-component regulatory system</keyword>
<feature type="modified residue" description="4-aspartylphosphate" evidence="3">
    <location>
        <position position="346"/>
    </location>
</feature>
<dbReference type="GO" id="GO:0043158">
    <property type="term" value="P:heterocyst development"/>
    <property type="evidence" value="ECO:0007669"/>
    <property type="project" value="UniProtKB-KW"/>
</dbReference>
<dbReference type="SUPFAM" id="SSF52172">
    <property type="entry name" value="CheY-like"/>
    <property type="match status" value="1"/>
</dbReference>
<evidence type="ECO:0000256" key="2">
    <source>
        <dbReference type="PIRNR" id="PIRNR005897"/>
    </source>
</evidence>
<accession>B7KIN5</accession>
<evidence type="ECO:0000313" key="5">
    <source>
        <dbReference type="EMBL" id="ACK69441.1"/>
    </source>
</evidence>
<dbReference type="PANTHER" id="PTHR44591:SF3">
    <property type="entry name" value="RESPONSE REGULATORY DOMAIN-CONTAINING PROTEIN"/>
    <property type="match status" value="1"/>
</dbReference>
<evidence type="ECO:0000256" key="1">
    <source>
        <dbReference type="ARBA" id="ARBA00022553"/>
    </source>
</evidence>
<dbReference type="eggNOG" id="COG3706">
    <property type="taxonomic scope" value="Bacteria"/>
</dbReference>
<comment type="subcellular location">
    <subcellularLocation>
        <location evidence="2">Cell septum</location>
    </subcellularLocation>
</comment>
<dbReference type="Proteomes" id="UP000002384">
    <property type="component" value="Chromosome"/>
</dbReference>
<name>B7KIN5_GLOC7</name>
<reference evidence="6" key="1">
    <citation type="journal article" date="2011" name="MBio">
        <title>Novel metabolic attributes of the genus Cyanothece, comprising a group of unicellular nitrogen-fixing Cyanobacteria.</title>
        <authorList>
            <person name="Bandyopadhyay A."/>
            <person name="Elvitigala T."/>
            <person name="Welsh E."/>
            <person name="Stockel J."/>
            <person name="Liberton M."/>
            <person name="Min H."/>
            <person name="Sherman L.A."/>
            <person name="Pakrasi H.B."/>
        </authorList>
    </citation>
    <scope>NUCLEOTIDE SEQUENCE [LARGE SCALE GENOMIC DNA]</scope>
    <source>
        <strain evidence="6">PCC 7424</strain>
    </source>
</reference>